<comment type="caution">
    <text evidence="6">The sequence shown here is derived from an EMBL/GenBank/DDBJ whole genome shotgun (WGS) entry which is preliminary data.</text>
</comment>
<evidence type="ECO:0000256" key="1">
    <source>
        <dbReference type="ARBA" id="ARBA00022679"/>
    </source>
</evidence>
<protein>
    <recommendedName>
        <fullName evidence="5">Maltokinase N-terminal cap domain-containing protein</fullName>
    </recommendedName>
</protein>
<name>A0A7W9JHP2_9MICC</name>
<dbReference type="RefSeq" id="WP_184170885.1">
    <property type="nucleotide sequence ID" value="NZ_BAABAG010000016.1"/>
</dbReference>
<evidence type="ECO:0000259" key="5">
    <source>
        <dbReference type="Pfam" id="PF18085"/>
    </source>
</evidence>
<evidence type="ECO:0000256" key="4">
    <source>
        <dbReference type="ARBA" id="ARBA00022840"/>
    </source>
</evidence>
<dbReference type="InterPro" id="IPR040999">
    <property type="entry name" value="Mak_N_cap"/>
</dbReference>
<feature type="domain" description="Maltokinase N-terminal cap" evidence="5">
    <location>
        <begin position="29"/>
        <end position="97"/>
    </location>
</feature>
<keyword evidence="2" id="KW-0547">Nucleotide-binding</keyword>
<dbReference type="Proteomes" id="UP000567246">
    <property type="component" value="Unassembled WGS sequence"/>
</dbReference>
<keyword evidence="7" id="KW-1185">Reference proteome</keyword>
<dbReference type="Pfam" id="PF18085">
    <property type="entry name" value="Mak_N_cap"/>
    <property type="match status" value="1"/>
</dbReference>
<organism evidence="6 7">
    <name type="scientific">Micrococcus endophyticus</name>
    <dbReference type="NCBI Taxonomy" id="455343"/>
    <lineage>
        <taxon>Bacteria</taxon>
        <taxon>Bacillati</taxon>
        <taxon>Actinomycetota</taxon>
        <taxon>Actinomycetes</taxon>
        <taxon>Micrococcales</taxon>
        <taxon>Micrococcaceae</taxon>
        <taxon>Micrococcus</taxon>
    </lineage>
</organism>
<accession>A0A7W9JHP2</accession>
<dbReference type="GO" id="GO:0016301">
    <property type="term" value="F:kinase activity"/>
    <property type="evidence" value="ECO:0007669"/>
    <property type="project" value="UniProtKB-KW"/>
</dbReference>
<dbReference type="AlphaFoldDB" id="A0A7W9JHP2"/>
<evidence type="ECO:0000256" key="2">
    <source>
        <dbReference type="ARBA" id="ARBA00022741"/>
    </source>
</evidence>
<evidence type="ECO:0000313" key="7">
    <source>
        <dbReference type="Proteomes" id="UP000567246"/>
    </source>
</evidence>
<evidence type="ECO:0000313" key="6">
    <source>
        <dbReference type="EMBL" id="MBB5848105.1"/>
    </source>
</evidence>
<dbReference type="GO" id="GO:0005524">
    <property type="term" value="F:ATP binding"/>
    <property type="evidence" value="ECO:0007669"/>
    <property type="project" value="UniProtKB-KW"/>
</dbReference>
<reference evidence="6 7" key="1">
    <citation type="submission" date="2020-08" db="EMBL/GenBank/DDBJ databases">
        <title>Sequencing the genomes of 1000 actinobacteria strains.</title>
        <authorList>
            <person name="Klenk H.-P."/>
        </authorList>
    </citation>
    <scope>NUCLEOTIDE SEQUENCE [LARGE SCALE GENOMIC DNA]</scope>
    <source>
        <strain evidence="6 7">DSM 17945</strain>
    </source>
</reference>
<keyword evidence="3" id="KW-0418">Kinase</keyword>
<keyword evidence="4" id="KW-0067">ATP-binding</keyword>
<gene>
    <name evidence="6" type="ORF">HDA33_000669</name>
</gene>
<evidence type="ECO:0000256" key="3">
    <source>
        <dbReference type="ARBA" id="ARBA00022777"/>
    </source>
</evidence>
<dbReference type="EMBL" id="JACHMW010000001">
    <property type="protein sequence ID" value="MBB5848105.1"/>
    <property type="molecule type" value="Genomic_DNA"/>
</dbReference>
<sequence length="182" mass="19830">MALIYTAQLDPDKPEWIRRRLVAHGLPEDVDAEKVGSYRFDDPAGEVGVESMIVRVGDRLYQTAFAYRGEAPTEGDIVAETDHSVLGRRWVMDAATDPDARRILTAGLRGEIPQAVMDFHDESGTYLETRQPDVTLRLVGEGDGGELELPVELADAAEESGDGPRRLVAEGEGFTAVVAHLA</sequence>
<keyword evidence="1" id="KW-0808">Transferase</keyword>
<proteinExistence type="predicted"/>